<dbReference type="PIRSF" id="PIRSF006470">
    <property type="entry name" value="DctB"/>
    <property type="match status" value="1"/>
</dbReference>
<proteinExistence type="predicted"/>
<dbReference type="Proteomes" id="UP001368500">
    <property type="component" value="Unassembled WGS sequence"/>
</dbReference>
<keyword evidence="4" id="KW-1185">Reference proteome</keyword>
<gene>
    <name evidence="3" type="ORF">AACH11_08500</name>
</gene>
<dbReference type="Pfam" id="PF03480">
    <property type="entry name" value="DctP"/>
    <property type="match status" value="1"/>
</dbReference>
<dbReference type="SUPFAM" id="SSF53850">
    <property type="entry name" value="Periplasmic binding protein-like II"/>
    <property type="match status" value="1"/>
</dbReference>
<organism evidence="3 4">
    <name type="scientific">Pseudaquabacterium rugosum</name>
    <dbReference type="NCBI Taxonomy" id="2984194"/>
    <lineage>
        <taxon>Bacteria</taxon>
        <taxon>Pseudomonadati</taxon>
        <taxon>Pseudomonadota</taxon>
        <taxon>Betaproteobacteria</taxon>
        <taxon>Burkholderiales</taxon>
        <taxon>Sphaerotilaceae</taxon>
        <taxon>Pseudaquabacterium</taxon>
    </lineage>
</organism>
<evidence type="ECO:0000313" key="4">
    <source>
        <dbReference type="Proteomes" id="UP001368500"/>
    </source>
</evidence>
<dbReference type="EMBL" id="JBBUTF010000006">
    <property type="protein sequence ID" value="MEK8026001.1"/>
    <property type="molecule type" value="Genomic_DNA"/>
</dbReference>
<dbReference type="InterPro" id="IPR004682">
    <property type="entry name" value="TRAP_DctP"/>
</dbReference>
<dbReference type="InterPro" id="IPR018389">
    <property type="entry name" value="DctP_fam"/>
</dbReference>
<dbReference type="NCBIfam" id="TIGR00787">
    <property type="entry name" value="dctP"/>
    <property type="match status" value="1"/>
</dbReference>
<accession>A0ABU9B8E6</accession>
<dbReference type="NCBIfam" id="NF037995">
    <property type="entry name" value="TRAP_S1"/>
    <property type="match status" value="1"/>
</dbReference>
<feature type="chain" id="PRO_5045569862" evidence="2">
    <location>
        <begin position="27"/>
        <end position="329"/>
    </location>
</feature>
<reference evidence="3 4" key="1">
    <citation type="submission" date="2024-04" db="EMBL/GenBank/DDBJ databases">
        <title>Novel species of the genus Ideonella isolated from streams.</title>
        <authorList>
            <person name="Lu H."/>
        </authorList>
    </citation>
    <scope>NUCLEOTIDE SEQUENCE [LARGE SCALE GENOMIC DNA]</scope>
    <source>
        <strain evidence="3 4">BYS139W</strain>
    </source>
</reference>
<evidence type="ECO:0000256" key="2">
    <source>
        <dbReference type="SAM" id="SignalP"/>
    </source>
</evidence>
<comment type="caution">
    <text evidence="3">The sequence shown here is derived from an EMBL/GenBank/DDBJ whole genome shotgun (WGS) entry which is preliminary data.</text>
</comment>
<name>A0ABU9B8E6_9BURK</name>
<dbReference type="PANTHER" id="PTHR33376:SF18">
    <property type="entry name" value="2,3-DIKETO-L-GULONATE-BINDING PERIPLASMIC PROTEIN YIAO"/>
    <property type="match status" value="1"/>
</dbReference>
<dbReference type="CDD" id="cd13679">
    <property type="entry name" value="PBP2_TRAP_YiaO_like"/>
    <property type="match status" value="1"/>
</dbReference>
<protein>
    <submittedName>
        <fullName evidence="3">TRAP transporter substrate-binding protein</fullName>
    </submittedName>
</protein>
<evidence type="ECO:0000256" key="1">
    <source>
        <dbReference type="ARBA" id="ARBA00022729"/>
    </source>
</evidence>
<sequence>MNAVRRSLAAATLAALSVVLTPSAMAARFNLKMAHSVATTDGQHAAALKLAELVKQRTGGEVEITVFPSGQLGNDAAMINGARGGTIDIVSSGASNYNGIVPHTAAMELPFVFRSAAHAYAVLDGSVGSGVLAELQPHGLKGLAYWENGWRAFTNNRRAVRTPDDLKGLKIRSTPNPYHIQAFKLLGMNPSPMPISELYTALETGTFDAQEHPINVTLSAKFHEVQKHLTVSNHVYSPLIVVMNKARFDSLPPAYQTAIVDSARDAARFQRELNAGNAAKVVAELKKAGMQVVENVDMAPFQKIVSEPIGKTFAEKNGPDLLKAIEATR</sequence>
<dbReference type="InterPro" id="IPR038404">
    <property type="entry name" value="TRAP_DctP_sf"/>
</dbReference>
<dbReference type="PANTHER" id="PTHR33376">
    <property type="match status" value="1"/>
</dbReference>
<dbReference type="RefSeq" id="WP_341373784.1">
    <property type="nucleotide sequence ID" value="NZ_JBBUTF010000006.1"/>
</dbReference>
<dbReference type="Gene3D" id="3.40.190.170">
    <property type="entry name" value="Bacterial extracellular solute-binding protein, family 7"/>
    <property type="match status" value="1"/>
</dbReference>
<keyword evidence="1 2" id="KW-0732">Signal</keyword>
<feature type="signal peptide" evidence="2">
    <location>
        <begin position="1"/>
        <end position="26"/>
    </location>
</feature>
<evidence type="ECO:0000313" key="3">
    <source>
        <dbReference type="EMBL" id="MEK8026001.1"/>
    </source>
</evidence>